<sequence>MSPVQPPPAATGHGVATLADIEAFEQAAPLDSRLPARSVWAMLEAAGDRHADRPALSFLPEGDPGEPAQTWNHGQLLQHCRRLANWLRAHGVQPTAGVAVLLPNLPQTYVALFGSQAAAVVCPISPTLGAAAVAGILLTAGCTVLVTEGPAQNPAQNSAIWQRACAAAALAPGLLHHVLCVGGVGGDGGLGMPAGVQVHDFELACGSQRGDRLDFTPAQDLQSPTARFHTGGTTGAPKLATHTQRNQVYLAWCMGEMVGFDPQDVVLIGLPLFHVHAVIPLSMGPLSRGAHLVLLGPQGFRHASVIQGFWRIVERFGATCFSAVPTVYAGLLQVPIADARVGSLRVAFSGSAPLARQVAQDVQARTGLVILEGYGLTEGTCISSLSPLRGERRIGSIGLRLPYQSMKVAQLDAQGRWLADCAPGEDGHLLINGPNVFAGYADAAQTAAAFAAPGWLDTGDLGHCDADGYHWISGRAKDLIKRSGHSIDPQGVEEALHADPAVALAAVVARPDTRAGEVPVAFVSLKPGAQADPAQLLAACRQRLDDPVAAPVQLTILDQLPLTPVGKLDKVALRARAAADHNPD</sequence>
<keyword evidence="4" id="KW-1185">Reference proteome</keyword>
<dbReference type="InterPro" id="IPR042099">
    <property type="entry name" value="ANL_N_sf"/>
</dbReference>
<dbReference type="SUPFAM" id="SSF56801">
    <property type="entry name" value="Acetyl-CoA synthetase-like"/>
    <property type="match status" value="1"/>
</dbReference>
<evidence type="ECO:0000259" key="1">
    <source>
        <dbReference type="Pfam" id="PF00501"/>
    </source>
</evidence>
<organism evidence="3 4">
    <name type="scientific">Pseudaquabacterium pictum</name>
    <dbReference type="NCBI Taxonomy" id="2315236"/>
    <lineage>
        <taxon>Bacteria</taxon>
        <taxon>Pseudomonadati</taxon>
        <taxon>Pseudomonadota</taxon>
        <taxon>Betaproteobacteria</taxon>
        <taxon>Burkholderiales</taxon>
        <taxon>Sphaerotilaceae</taxon>
        <taxon>Pseudaquabacterium</taxon>
    </lineage>
</organism>
<comment type="caution">
    <text evidence="3">The sequence shown here is derived from an EMBL/GenBank/DDBJ whole genome shotgun (WGS) entry which is preliminary data.</text>
</comment>
<dbReference type="PANTHER" id="PTHR43767">
    <property type="entry name" value="LONG-CHAIN-FATTY-ACID--COA LIGASE"/>
    <property type="match status" value="1"/>
</dbReference>
<proteinExistence type="predicted"/>
<dbReference type="InterPro" id="IPR000873">
    <property type="entry name" value="AMP-dep_synth/lig_dom"/>
</dbReference>
<dbReference type="InterPro" id="IPR050237">
    <property type="entry name" value="ATP-dep_AMP-bd_enzyme"/>
</dbReference>
<dbReference type="NCBIfam" id="NF005714">
    <property type="entry name" value="PRK07529.1"/>
    <property type="match status" value="1"/>
</dbReference>
<dbReference type="GO" id="GO:0016878">
    <property type="term" value="F:acid-thiol ligase activity"/>
    <property type="evidence" value="ECO:0007669"/>
    <property type="project" value="UniProtKB-ARBA"/>
</dbReference>
<dbReference type="RefSeq" id="WP_137735806.1">
    <property type="nucleotide sequence ID" value="NZ_BJCL01000025.1"/>
</dbReference>
<dbReference type="AlphaFoldDB" id="A0A480B4V3"/>
<feature type="domain" description="AMP-binding enzyme C-terminal" evidence="2">
    <location>
        <begin position="492"/>
        <end position="567"/>
    </location>
</feature>
<dbReference type="Pfam" id="PF00501">
    <property type="entry name" value="AMP-binding"/>
    <property type="match status" value="1"/>
</dbReference>
<gene>
    <name evidence="3" type="ORF">AQPW35_51890</name>
</gene>
<dbReference type="PANTHER" id="PTHR43767:SF1">
    <property type="entry name" value="NONRIBOSOMAL PEPTIDE SYNTHASE PES1 (EUROFUNG)-RELATED"/>
    <property type="match status" value="1"/>
</dbReference>
<dbReference type="Pfam" id="PF13193">
    <property type="entry name" value="AMP-binding_C"/>
    <property type="match status" value="1"/>
</dbReference>
<protein>
    <submittedName>
        <fullName evidence="3">Acyl-CoA synthetase</fullName>
    </submittedName>
</protein>
<feature type="domain" description="AMP-dependent synthetase/ligase" evidence="1">
    <location>
        <begin position="44"/>
        <end position="440"/>
    </location>
</feature>
<reference evidence="4" key="1">
    <citation type="submission" date="2019-03" db="EMBL/GenBank/DDBJ databases">
        <title>Aquabacterium pictum sp.nov., the first bacteriochlorophyll a-containing freshwater bacterium in the genus Aquabacterium of the class Betaproteobacteria.</title>
        <authorList>
            <person name="Hirose S."/>
            <person name="Tank M."/>
            <person name="Hara E."/>
            <person name="Tamaki H."/>
            <person name="Takaichi S."/>
            <person name="Haruta S."/>
            <person name="Hanada S."/>
        </authorList>
    </citation>
    <scope>NUCLEOTIDE SEQUENCE [LARGE SCALE GENOMIC DNA]</scope>
    <source>
        <strain evidence="4">W35</strain>
    </source>
</reference>
<name>A0A480B4V3_9BURK</name>
<dbReference type="EMBL" id="BJCL01000025">
    <property type="protein sequence ID" value="GCL66108.1"/>
    <property type="molecule type" value="Genomic_DNA"/>
</dbReference>
<dbReference type="Proteomes" id="UP000301751">
    <property type="component" value="Unassembled WGS sequence"/>
</dbReference>
<evidence type="ECO:0000259" key="2">
    <source>
        <dbReference type="Pfam" id="PF13193"/>
    </source>
</evidence>
<dbReference type="InterPro" id="IPR025110">
    <property type="entry name" value="AMP-bd_C"/>
</dbReference>
<accession>A0A480B4V3</accession>
<evidence type="ECO:0000313" key="3">
    <source>
        <dbReference type="EMBL" id="GCL66108.1"/>
    </source>
</evidence>
<dbReference type="InterPro" id="IPR045851">
    <property type="entry name" value="AMP-bd_C_sf"/>
</dbReference>
<dbReference type="OrthoDB" id="9766486at2"/>
<dbReference type="Gene3D" id="3.40.50.12780">
    <property type="entry name" value="N-terminal domain of ligase-like"/>
    <property type="match status" value="1"/>
</dbReference>
<evidence type="ECO:0000313" key="4">
    <source>
        <dbReference type="Proteomes" id="UP000301751"/>
    </source>
</evidence>
<dbReference type="Gene3D" id="3.30.300.30">
    <property type="match status" value="1"/>
</dbReference>